<feature type="compositionally biased region" description="Low complexity" evidence="1">
    <location>
        <begin position="1"/>
        <end position="22"/>
    </location>
</feature>
<feature type="region of interest" description="Disordered" evidence="1">
    <location>
        <begin position="1"/>
        <end position="38"/>
    </location>
</feature>
<proteinExistence type="predicted"/>
<comment type="caution">
    <text evidence="2">The sequence shown here is derived from an EMBL/GenBank/DDBJ whole genome shotgun (WGS) entry which is preliminary data.</text>
</comment>
<dbReference type="EMBL" id="BNEC01000005">
    <property type="protein sequence ID" value="GHI69281.1"/>
    <property type="molecule type" value="Genomic_DNA"/>
</dbReference>
<evidence type="ECO:0000256" key="1">
    <source>
        <dbReference type="SAM" id="MobiDB-lite"/>
    </source>
</evidence>
<protein>
    <submittedName>
        <fullName evidence="2">Uncharacterized protein</fullName>
    </submittedName>
</protein>
<name>A0ABQ3SMB3_9ACTN</name>
<evidence type="ECO:0000313" key="3">
    <source>
        <dbReference type="Proteomes" id="UP000613974"/>
    </source>
</evidence>
<dbReference type="Proteomes" id="UP000613974">
    <property type="component" value="Unassembled WGS sequence"/>
</dbReference>
<keyword evidence="3" id="KW-1185">Reference proteome</keyword>
<evidence type="ECO:0000313" key="2">
    <source>
        <dbReference type="EMBL" id="GHI69281.1"/>
    </source>
</evidence>
<accession>A0ABQ3SMB3</accession>
<reference evidence="3" key="1">
    <citation type="submission" date="2023-07" db="EMBL/GenBank/DDBJ databases">
        <title>Whole genome shotgun sequence of Streptomyces nojiriensis NBRC 13794.</title>
        <authorList>
            <person name="Komaki H."/>
            <person name="Tamura T."/>
        </authorList>
    </citation>
    <scope>NUCLEOTIDE SEQUENCE [LARGE SCALE GENOMIC DNA]</scope>
    <source>
        <strain evidence="3">NBRC 13794</strain>
    </source>
</reference>
<sequence>MAVAGAAGPGEAAAVVTVPTRASRSRHTRVRDRTRNRMSMSISMARRIALGPWIRPPADTTAAAAVIRRPGSRTPANRGLVEI</sequence>
<feature type="compositionally biased region" description="Basic residues" evidence="1">
    <location>
        <begin position="23"/>
        <end position="36"/>
    </location>
</feature>
<organism evidence="2 3">
    <name type="scientific">Streptomyces nojiriensis</name>
    <dbReference type="NCBI Taxonomy" id="66374"/>
    <lineage>
        <taxon>Bacteria</taxon>
        <taxon>Bacillati</taxon>
        <taxon>Actinomycetota</taxon>
        <taxon>Actinomycetes</taxon>
        <taxon>Kitasatosporales</taxon>
        <taxon>Streptomycetaceae</taxon>
        <taxon>Streptomyces</taxon>
    </lineage>
</organism>
<gene>
    <name evidence="2" type="ORF">Snoj_31990</name>
</gene>